<dbReference type="InterPro" id="IPR005644">
    <property type="entry name" value="NolW-like"/>
</dbReference>
<dbReference type="Proteomes" id="UP001596053">
    <property type="component" value="Unassembled WGS sequence"/>
</dbReference>
<proteinExistence type="predicted"/>
<comment type="caution">
    <text evidence="2">The sequence shown here is derived from an EMBL/GenBank/DDBJ whole genome shotgun (WGS) entry which is preliminary data.</text>
</comment>
<name>A0ABW0IQ90_9HYPH</name>
<dbReference type="RefSeq" id="WP_377798852.1">
    <property type="nucleotide sequence ID" value="NZ_JBHSLW010000016.1"/>
</dbReference>
<evidence type="ECO:0000259" key="1">
    <source>
        <dbReference type="Pfam" id="PF03958"/>
    </source>
</evidence>
<accession>A0ABW0IQ90</accession>
<dbReference type="InterPro" id="IPR038591">
    <property type="entry name" value="NolW-like_sf"/>
</dbReference>
<evidence type="ECO:0000313" key="2">
    <source>
        <dbReference type="EMBL" id="MFC5420448.1"/>
    </source>
</evidence>
<protein>
    <submittedName>
        <fullName evidence="2">Secretin N-terminal domain-containing protein</fullName>
    </submittedName>
</protein>
<reference evidence="3" key="1">
    <citation type="journal article" date="2019" name="Int. J. Syst. Evol. Microbiol.">
        <title>The Global Catalogue of Microorganisms (GCM) 10K type strain sequencing project: providing services to taxonomists for standard genome sequencing and annotation.</title>
        <authorList>
            <consortium name="The Broad Institute Genomics Platform"/>
            <consortium name="The Broad Institute Genome Sequencing Center for Infectious Disease"/>
            <person name="Wu L."/>
            <person name="Ma J."/>
        </authorList>
    </citation>
    <scope>NUCLEOTIDE SEQUENCE [LARGE SCALE GENOMIC DNA]</scope>
    <source>
        <strain evidence="3">NCAIM B.01391</strain>
    </source>
</reference>
<feature type="domain" description="NolW-like" evidence="1">
    <location>
        <begin position="62"/>
        <end position="119"/>
    </location>
</feature>
<dbReference type="Gene3D" id="3.30.1370.120">
    <property type="match status" value="1"/>
</dbReference>
<organism evidence="2 3">
    <name type="scientific">Bosea eneae</name>
    <dbReference type="NCBI Taxonomy" id="151454"/>
    <lineage>
        <taxon>Bacteria</taxon>
        <taxon>Pseudomonadati</taxon>
        <taxon>Pseudomonadota</taxon>
        <taxon>Alphaproteobacteria</taxon>
        <taxon>Hyphomicrobiales</taxon>
        <taxon>Boseaceae</taxon>
        <taxon>Bosea</taxon>
    </lineage>
</organism>
<dbReference type="Gene3D" id="3.55.50.30">
    <property type="match status" value="1"/>
</dbReference>
<sequence>MEFGRNLRIPVKLADDVKGRLRAMPASGDAKGFLERLAQAHGLIWYFDGTTLHVDAHSALQTELVSLSGTSAAQLDRVLRRLGIADSRFPLRFDEARGVIAVSGPPAYRHHVREALSQLKSGKDAAAANRPVTTPADAAAKVRVFRGGPPGGS</sequence>
<dbReference type="Pfam" id="PF03958">
    <property type="entry name" value="Secretin_N"/>
    <property type="match status" value="1"/>
</dbReference>
<dbReference type="EMBL" id="JBHSLW010000016">
    <property type="protein sequence ID" value="MFC5420448.1"/>
    <property type="molecule type" value="Genomic_DNA"/>
</dbReference>
<gene>
    <name evidence="2" type="ORF">ACFPOB_12855</name>
</gene>
<evidence type="ECO:0000313" key="3">
    <source>
        <dbReference type="Proteomes" id="UP001596053"/>
    </source>
</evidence>
<keyword evidence="3" id="KW-1185">Reference proteome</keyword>